<dbReference type="Gene3D" id="3.40.250.10">
    <property type="entry name" value="Rhodanese-like domain"/>
    <property type="match status" value="1"/>
</dbReference>
<dbReference type="CDD" id="cd00158">
    <property type="entry name" value="RHOD"/>
    <property type="match status" value="1"/>
</dbReference>
<evidence type="ECO:0000313" key="3">
    <source>
        <dbReference type="Proteomes" id="UP000294257"/>
    </source>
</evidence>
<keyword evidence="3" id="KW-1185">Reference proteome</keyword>
<evidence type="ECO:0000259" key="1">
    <source>
        <dbReference type="PROSITE" id="PS50206"/>
    </source>
</evidence>
<dbReference type="InterPro" id="IPR036873">
    <property type="entry name" value="Rhodanese-like_dom_sf"/>
</dbReference>
<dbReference type="EMBL" id="SGWQ01000008">
    <property type="protein sequence ID" value="RZS34923.1"/>
    <property type="molecule type" value="Genomic_DNA"/>
</dbReference>
<dbReference type="PROSITE" id="PS50206">
    <property type="entry name" value="RHODANESE_3"/>
    <property type="match status" value="1"/>
</dbReference>
<dbReference type="SUPFAM" id="SSF52821">
    <property type="entry name" value="Rhodanese/Cell cycle control phosphatase"/>
    <property type="match status" value="1"/>
</dbReference>
<feature type="domain" description="Rhodanese" evidence="1">
    <location>
        <begin position="38"/>
        <end position="137"/>
    </location>
</feature>
<evidence type="ECO:0000313" key="2">
    <source>
        <dbReference type="EMBL" id="RZS34923.1"/>
    </source>
</evidence>
<name>A0A4Q7KHY9_9PSEU</name>
<dbReference type="Proteomes" id="UP000294257">
    <property type="component" value="Unassembled WGS sequence"/>
</dbReference>
<proteinExistence type="predicted"/>
<dbReference type="Pfam" id="PF00581">
    <property type="entry name" value="Rhodanese"/>
    <property type="match status" value="1"/>
</dbReference>
<gene>
    <name evidence="2" type="ORF">EV193_108273</name>
</gene>
<sequence>MAQQEPAYPKVTDLDGTDPMTTDAVPHISRTDLLQGIQNKTVTVVDTLPVDMHVRQHLPGSLSIVGFPYEEATARTGEAAPKLLPDKSAKIALYCINVPCRNSEYVGRQLIRLGYKNVYKYAEGIQDWARNGLPTEKG</sequence>
<dbReference type="GO" id="GO:0016740">
    <property type="term" value="F:transferase activity"/>
    <property type="evidence" value="ECO:0007669"/>
    <property type="project" value="UniProtKB-KW"/>
</dbReference>
<protein>
    <submittedName>
        <fullName evidence="2">Rhodanese-related sulfurtransferase</fullName>
    </submittedName>
</protein>
<dbReference type="RefSeq" id="WP_242613599.1">
    <property type="nucleotide sequence ID" value="NZ_SGWQ01000008.1"/>
</dbReference>
<keyword evidence="2" id="KW-0808">Transferase</keyword>
<organism evidence="2 3">
    <name type="scientific">Herbihabitans rhizosphaerae</name>
    <dbReference type="NCBI Taxonomy" id="1872711"/>
    <lineage>
        <taxon>Bacteria</taxon>
        <taxon>Bacillati</taxon>
        <taxon>Actinomycetota</taxon>
        <taxon>Actinomycetes</taxon>
        <taxon>Pseudonocardiales</taxon>
        <taxon>Pseudonocardiaceae</taxon>
        <taxon>Herbihabitans</taxon>
    </lineage>
</organism>
<dbReference type="AlphaFoldDB" id="A0A4Q7KHY9"/>
<comment type="caution">
    <text evidence="2">The sequence shown here is derived from an EMBL/GenBank/DDBJ whole genome shotgun (WGS) entry which is preliminary data.</text>
</comment>
<reference evidence="2 3" key="1">
    <citation type="submission" date="2019-02" db="EMBL/GenBank/DDBJ databases">
        <title>Genomic Encyclopedia of Type Strains, Phase IV (KMG-IV): sequencing the most valuable type-strain genomes for metagenomic binning, comparative biology and taxonomic classification.</title>
        <authorList>
            <person name="Goeker M."/>
        </authorList>
    </citation>
    <scope>NUCLEOTIDE SEQUENCE [LARGE SCALE GENOMIC DNA]</scope>
    <source>
        <strain evidence="2 3">DSM 101727</strain>
    </source>
</reference>
<accession>A0A4Q7KHY9</accession>
<dbReference type="InterPro" id="IPR001763">
    <property type="entry name" value="Rhodanese-like_dom"/>
</dbReference>